<feature type="transmembrane region" description="Helical" evidence="6">
    <location>
        <begin position="308"/>
        <end position="329"/>
    </location>
</feature>
<feature type="transmembrane region" description="Helical" evidence="6">
    <location>
        <begin position="208"/>
        <end position="232"/>
    </location>
</feature>
<evidence type="ECO:0000256" key="4">
    <source>
        <dbReference type="ARBA" id="ARBA00023136"/>
    </source>
</evidence>
<evidence type="ECO:0008006" key="9">
    <source>
        <dbReference type="Google" id="ProtNLM"/>
    </source>
</evidence>
<accession>A0A8X6IYL8</accession>
<evidence type="ECO:0000256" key="5">
    <source>
        <dbReference type="ARBA" id="ARBA00023170"/>
    </source>
</evidence>
<comment type="caution">
    <text evidence="7">The sequence shown here is derived from an EMBL/GenBank/DDBJ whole genome shotgun (WGS) entry which is preliminary data.</text>
</comment>
<sequence>MHFQTQKKHRVMADLIDVITYGPISTTSIVTSRRKHPLDPILKSFLIFGIDIEEKEVTGNFTKILYKVWSVIVILFYHYYLISDLAWYIRRSAQENAIAESTSVWASIITFDLLLLRKKQLKKTVRFVYLETMKLTEKERKRFEKIVVIVCCIVWVYVCIFVTQHGAFKHRESYGEFHTTTLLHMAYKKLNDPMRTIVAKFDKCMESFFIQGLMTLAMALYLLLCLNARLWFKNFQEHFENHECLKLDSNALDIRYFTSSYEILAKNVHILDDGFSQIVASWLLMILVTLCVRIISVLNPVTVTTNQMLTVIILTFARAITTLIGTSFIGDSVYNESLTAISLLFKLRRTDSMVWKSTNFYEIQLALTRYSFNPTQLTVWKFARLNRGFLMTCLGMMTTYIIIAIQLYPNAMKGLESLS</sequence>
<dbReference type="OrthoDB" id="6426398at2759"/>
<feature type="transmembrane region" description="Helical" evidence="6">
    <location>
        <begin position="146"/>
        <end position="167"/>
    </location>
</feature>
<dbReference type="Proteomes" id="UP000887116">
    <property type="component" value="Unassembled WGS sequence"/>
</dbReference>
<keyword evidence="3 6" id="KW-1133">Transmembrane helix</keyword>
<comment type="subcellular location">
    <subcellularLocation>
        <location evidence="1">Membrane</location>
        <topology evidence="1">Multi-pass membrane protein</topology>
    </subcellularLocation>
</comment>
<feature type="transmembrane region" description="Helical" evidence="6">
    <location>
        <begin position="275"/>
        <end position="296"/>
    </location>
</feature>
<keyword evidence="4 6" id="KW-0472">Membrane</keyword>
<reference evidence="7" key="1">
    <citation type="submission" date="2020-07" db="EMBL/GenBank/DDBJ databases">
        <title>Multicomponent nature underlies the extraordinary mechanical properties of spider dragline silk.</title>
        <authorList>
            <person name="Kono N."/>
            <person name="Nakamura H."/>
            <person name="Mori M."/>
            <person name="Yoshida Y."/>
            <person name="Ohtoshi R."/>
            <person name="Malay A.D."/>
            <person name="Moran D.A.P."/>
            <person name="Tomita M."/>
            <person name="Numata K."/>
            <person name="Arakawa K."/>
        </authorList>
    </citation>
    <scope>NUCLEOTIDE SEQUENCE</scope>
</reference>
<feature type="transmembrane region" description="Helical" evidence="6">
    <location>
        <begin position="389"/>
        <end position="409"/>
    </location>
</feature>
<evidence type="ECO:0000313" key="7">
    <source>
        <dbReference type="EMBL" id="GFQ85350.1"/>
    </source>
</evidence>
<proteinExistence type="predicted"/>
<dbReference type="AlphaFoldDB" id="A0A8X6IYL8"/>
<keyword evidence="5" id="KW-0675">Receptor</keyword>
<dbReference type="PANTHER" id="PTHR21421:SF29">
    <property type="entry name" value="GUSTATORY RECEPTOR 5A FOR TREHALOSE-RELATED"/>
    <property type="match status" value="1"/>
</dbReference>
<keyword evidence="2 6" id="KW-0812">Transmembrane</keyword>
<feature type="transmembrane region" description="Helical" evidence="6">
    <location>
        <begin position="64"/>
        <end position="82"/>
    </location>
</feature>
<dbReference type="GO" id="GO:0038023">
    <property type="term" value="F:signaling receptor activity"/>
    <property type="evidence" value="ECO:0007669"/>
    <property type="project" value="UniProtKB-ARBA"/>
</dbReference>
<name>A0A8X6IYL8_TRICU</name>
<gene>
    <name evidence="7" type="primary">AVEN_91547_1</name>
    <name evidence="7" type="ORF">TNCT_715651</name>
</gene>
<keyword evidence="8" id="KW-1185">Reference proteome</keyword>
<feature type="transmembrane region" description="Helical" evidence="6">
    <location>
        <begin position="97"/>
        <end position="116"/>
    </location>
</feature>
<dbReference type="GO" id="GO:0007606">
    <property type="term" value="P:sensory perception of chemical stimulus"/>
    <property type="evidence" value="ECO:0007669"/>
    <property type="project" value="TreeGrafter"/>
</dbReference>
<protein>
    <recommendedName>
        <fullName evidence="9">Gustatory receptor</fullName>
    </recommendedName>
</protein>
<evidence type="ECO:0000256" key="2">
    <source>
        <dbReference type="ARBA" id="ARBA00022692"/>
    </source>
</evidence>
<evidence type="ECO:0000313" key="8">
    <source>
        <dbReference type="Proteomes" id="UP000887116"/>
    </source>
</evidence>
<dbReference type="PANTHER" id="PTHR21421">
    <property type="entry name" value="GUSTATORY RECEPTOR"/>
    <property type="match status" value="1"/>
</dbReference>
<dbReference type="GO" id="GO:0016020">
    <property type="term" value="C:membrane"/>
    <property type="evidence" value="ECO:0007669"/>
    <property type="project" value="UniProtKB-SubCell"/>
</dbReference>
<evidence type="ECO:0000256" key="3">
    <source>
        <dbReference type="ARBA" id="ARBA00022989"/>
    </source>
</evidence>
<evidence type="ECO:0000256" key="1">
    <source>
        <dbReference type="ARBA" id="ARBA00004141"/>
    </source>
</evidence>
<dbReference type="GO" id="GO:0051606">
    <property type="term" value="P:detection of stimulus"/>
    <property type="evidence" value="ECO:0007669"/>
    <property type="project" value="UniProtKB-ARBA"/>
</dbReference>
<dbReference type="EMBL" id="BMAO01003049">
    <property type="protein sequence ID" value="GFQ85350.1"/>
    <property type="molecule type" value="Genomic_DNA"/>
</dbReference>
<evidence type="ECO:0000256" key="6">
    <source>
        <dbReference type="SAM" id="Phobius"/>
    </source>
</evidence>
<organism evidence="7 8">
    <name type="scientific">Trichonephila clavata</name>
    <name type="common">Joro spider</name>
    <name type="synonym">Nephila clavata</name>
    <dbReference type="NCBI Taxonomy" id="2740835"/>
    <lineage>
        <taxon>Eukaryota</taxon>
        <taxon>Metazoa</taxon>
        <taxon>Ecdysozoa</taxon>
        <taxon>Arthropoda</taxon>
        <taxon>Chelicerata</taxon>
        <taxon>Arachnida</taxon>
        <taxon>Araneae</taxon>
        <taxon>Araneomorphae</taxon>
        <taxon>Entelegynae</taxon>
        <taxon>Araneoidea</taxon>
        <taxon>Nephilidae</taxon>
        <taxon>Trichonephila</taxon>
    </lineage>
</organism>